<dbReference type="EMBL" id="JASPKZ010008385">
    <property type="protein sequence ID" value="KAJ9579558.1"/>
    <property type="molecule type" value="Genomic_DNA"/>
</dbReference>
<dbReference type="FunFam" id="2.30.42.10:FF:000107">
    <property type="entry name" value="26S proteasome non-ATPase regulatory subunit 9"/>
    <property type="match status" value="1"/>
</dbReference>
<reference evidence="5" key="1">
    <citation type="journal article" date="2023" name="IScience">
        <title>Live-bearing cockroach genome reveals convergent evolutionary mechanisms linked to viviparity in insects and beyond.</title>
        <authorList>
            <person name="Fouks B."/>
            <person name="Harrison M.C."/>
            <person name="Mikhailova A.A."/>
            <person name="Marchal E."/>
            <person name="English S."/>
            <person name="Carruthers M."/>
            <person name="Jennings E.C."/>
            <person name="Chiamaka E.L."/>
            <person name="Frigard R.A."/>
            <person name="Pippel M."/>
            <person name="Attardo G.M."/>
            <person name="Benoit J.B."/>
            <person name="Bornberg-Bauer E."/>
            <person name="Tobe S.S."/>
        </authorList>
    </citation>
    <scope>NUCLEOTIDE SEQUENCE</scope>
    <source>
        <strain evidence="5">Stay&amp;Tobe</strain>
    </source>
</reference>
<proteinExistence type="inferred from homology"/>
<dbReference type="PANTHER" id="PTHR12651">
    <property type="entry name" value="26S PROTEASOME NON-ATPASE REGULATORY SUBUNIT 9"/>
    <property type="match status" value="1"/>
</dbReference>
<dbReference type="InterPro" id="IPR036034">
    <property type="entry name" value="PDZ_sf"/>
</dbReference>
<dbReference type="InterPro" id="IPR035269">
    <property type="entry name" value="PSMD9"/>
</dbReference>
<dbReference type="GO" id="GO:0005634">
    <property type="term" value="C:nucleus"/>
    <property type="evidence" value="ECO:0007669"/>
    <property type="project" value="TreeGrafter"/>
</dbReference>
<evidence type="ECO:0000259" key="3">
    <source>
        <dbReference type="Pfam" id="PF17820"/>
    </source>
</evidence>
<feature type="domain" description="Nas2 N-terminal" evidence="4">
    <location>
        <begin position="12"/>
        <end position="87"/>
    </location>
</feature>
<dbReference type="Gene3D" id="6.10.140.1710">
    <property type="match status" value="1"/>
</dbReference>
<evidence type="ECO:0000259" key="4">
    <source>
        <dbReference type="Pfam" id="PF18265"/>
    </source>
</evidence>
<sequence>MEPNVTRDSILALIEQKDKLESEINQMKSILDSNKVGMTEPLVDANGYPRQDLDVYQVRHARHQIICLTNDHKNLMKIIEKGLHTLHGQQREGIGLPADVPSVSIQHTVPIARINFVAANSPAEEVGICEEDLIIEFGSVNASNFKNLQDIGNIVQHSQGRTVIVRIKRNDAIMKVNLTPHAWAGRGLLGCNIIPVEIIER</sequence>
<evidence type="ECO:0008006" key="7">
    <source>
        <dbReference type="Google" id="ProtNLM"/>
    </source>
</evidence>
<organism evidence="5 6">
    <name type="scientific">Diploptera punctata</name>
    <name type="common">Pacific beetle cockroach</name>
    <dbReference type="NCBI Taxonomy" id="6984"/>
    <lineage>
        <taxon>Eukaryota</taxon>
        <taxon>Metazoa</taxon>
        <taxon>Ecdysozoa</taxon>
        <taxon>Arthropoda</taxon>
        <taxon>Hexapoda</taxon>
        <taxon>Insecta</taxon>
        <taxon>Pterygota</taxon>
        <taxon>Neoptera</taxon>
        <taxon>Polyneoptera</taxon>
        <taxon>Dictyoptera</taxon>
        <taxon>Blattodea</taxon>
        <taxon>Blaberoidea</taxon>
        <taxon>Blaberidae</taxon>
        <taxon>Diplopterinae</taxon>
        <taxon>Diploptera</taxon>
    </lineage>
</organism>
<dbReference type="Pfam" id="PF18265">
    <property type="entry name" value="Nas2_N"/>
    <property type="match status" value="1"/>
</dbReference>
<dbReference type="Gene3D" id="2.30.42.10">
    <property type="match status" value="1"/>
</dbReference>
<evidence type="ECO:0000256" key="1">
    <source>
        <dbReference type="ARBA" id="ARBA00005256"/>
    </source>
</evidence>
<evidence type="ECO:0000313" key="6">
    <source>
        <dbReference type="Proteomes" id="UP001233999"/>
    </source>
</evidence>
<evidence type="ECO:0000313" key="5">
    <source>
        <dbReference type="EMBL" id="KAJ9579558.1"/>
    </source>
</evidence>
<feature type="domain" description="PDZ" evidence="3">
    <location>
        <begin position="117"/>
        <end position="169"/>
    </location>
</feature>
<dbReference type="GO" id="GO:0070682">
    <property type="term" value="P:proteasome regulatory particle assembly"/>
    <property type="evidence" value="ECO:0007669"/>
    <property type="project" value="InterPro"/>
</dbReference>
<evidence type="ECO:0000256" key="2">
    <source>
        <dbReference type="ARBA" id="ARBA00023186"/>
    </source>
</evidence>
<comment type="similarity">
    <text evidence="1">Belongs to the proteasome subunit p27 family.</text>
</comment>
<dbReference type="SUPFAM" id="SSF50156">
    <property type="entry name" value="PDZ domain-like"/>
    <property type="match status" value="1"/>
</dbReference>
<keyword evidence="2" id="KW-0143">Chaperone</keyword>
<dbReference type="InterPro" id="IPR040815">
    <property type="entry name" value="Nas2_N"/>
</dbReference>
<dbReference type="GO" id="GO:0005737">
    <property type="term" value="C:cytoplasm"/>
    <property type="evidence" value="ECO:0007669"/>
    <property type="project" value="TreeGrafter"/>
</dbReference>
<dbReference type="AlphaFoldDB" id="A0AAD7ZFD8"/>
<dbReference type="InterPro" id="IPR041489">
    <property type="entry name" value="PDZ_6"/>
</dbReference>
<name>A0AAD7ZFD8_DIPPU</name>
<keyword evidence="6" id="KW-1185">Reference proteome</keyword>
<comment type="caution">
    <text evidence="5">The sequence shown here is derived from an EMBL/GenBank/DDBJ whole genome shotgun (WGS) entry which is preliminary data.</text>
</comment>
<gene>
    <name evidence="5" type="ORF">L9F63_004743</name>
</gene>
<dbReference type="Pfam" id="PF17820">
    <property type="entry name" value="PDZ_6"/>
    <property type="match status" value="1"/>
</dbReference>
<dbReference type="Proteomes" id="UP001233999">
    <property type="component" value="Unassembled WGS sequence"/>
</dbReference>
<protein>
    <recommendedName>
        <fullName evidence="7">26S proteasome non-ATPase regulatory subunit 9</fullName>
    </recommendedName>
</protein>
<reference evidence="5" key="2">
    <citation type="submission" date="2023-05" db="EMBL/GenBank/DDBJ databases">
        <authorList>
            <person name="Fouks B."/>
        </authorList>
    </citation>
    <scope>NUCLEOTIDE SEQUENCE</scope>
    <source>
        <strain evidence="5">Stay&amp;Tobe</strain>
        <tissue evidence="5">Testes</tissue>
    </source>
</reference>
<dbReference type="PANTHER" id="PTHR12651:SF1">
    <property type="entry name" value="26S PROTEASOME NON-ATPASE REGULATORY SUBUNIT 9"/>
    <property type="match status" value="1"/>
</dbReference>
<accession>A0AAD7ZFD8</accession>